<proteinExistence type="predicted"/>
<dbReference type="Gene3D" id="3.40.630.30">
    <property type="match status" value="1"/>
</dbReference>
<dbReference type="GO" id="GO:0016747">
    <property type="term" value="F:acyltransferase activity, transferring groups other than amino-acyl groups"/>
    <property type="evidence" value="ECO:0007669"/>
    <property type="project" value="InterPro"/>
</dbReference>
<feature type="domain" description="N-acetyltransferase" evidence="1">
    <location>
        <begin position="178"/>
        <end position="314"/>
    </location>
</feature>
<dbReference type="AlphaFoldDB" id="A0A7W5YAT0"/>
<comment type="caution">
    <text evidence="2">The sequence shown here is derived from an EMBL/GenBank/DDBJ whole genome shotgun (WGS) entry which is preliminary data.</text>
</comment>
<organism evidence="2 3">
    <name type="scientific">Nonomuraea dietziae</name>
    <dbReference type="NCBI Taxonomy" id="65515"/>
    <lineage>
        <taxon>Bacteria</taxon>
        <taxon>Bacillati</taxon>
        <taxon>Actinomycetota</taxon>
        <taxon>Actinomycetes</taxon>
        <taxon>Streptosporangiales</taxon>
        <taxon>Streptosporangiaceae</taxon>
        <taxon>Nonomuraea</taxon>
    </lineage>
</organism>
<gene>
    <name evidence="2" type="ORF">FHR33_006546</name>
</gene>
<dbReference type="PROSITE" id="PS51186">
    <property type="entry name" value="GNAT"/>
    <property type="match status" value="1"/>
</dbReference>
<reference evidence="2 3" key="1">
    <citation type="submission" date="2020-08" db="EMBL/GenBank/DDBJ databases">
        <title>Sequencing the genomes of 1000 actinobacteria strains.</title>
        <authorList>
            <person name="Klenk H.-P."/>
        </authorList>
    </citation>
    <scope>NUCLEOTIDE SEQUENCE [LARGE SCALE GENOMIC DNA]</scope>
    <source>
        <strain evidence="2 3">DSM 44320</strain>
    </source>
</reference>
<dbReference type="SUPFAM" id="SSF55729">
    <property type="entry name" value="Acyl-CoA N-acyltransferases (Nat)"/>
    <property type="match status" value="1"/>
</dbReference>
<dbReference type="Proteomes" id="UP000579945">
    <property type="component" value="Unassembled WGS sequence"/>
</dbReference>
<dbReference type="GO" id="GO:0005840">
    <property type="term" value="C:ribosome"/>
    <property type="evidence" value="ECO:0007669"/>
    <property type="project" value="UniProtKB-KW"/>
</dbReference>
<keyword evidence="2" id="KW-0689">Ribosomal protein</keyword>
<evidence type="ECO:0000259" key="1">
    <source>
        <dbReference type="PROSITE" id="PS51186"/>
    </source>
</evidence>
<keyword evidence="3" id="KW-1185">Reference proteome</keyword>
<dbReference type="Pfam" id="PF00583">
    <property type="entry name" value="Acetyltransf_1"/>
    <property type="match status" value="1"/>
</dbReference>
<dbReference type="GeneID" id="95392819"/>
<accession>A0A7W5YAT0</accession>
<dbReference type="EMBL" id="JACIBV010000001">
    <property type="protein sequence ID" value="MBB3730686.1"/>
    <property type="molecule type" value="Genomic_DNA"/>
</dbReference>
<dbReference type="CDD" id="cd04301">
    <property type="entry name" value="NAT_SF"/>
    <property type="match status" value="1"/>
</dbReference>
<keyword evidence="2" id="KW-0687">Ribonucleoprotein</keyword>
<evidence type="ECO:0000313" key="3">
    <source>
        <dbReference type="Proteomes" id="UP000579945"/>
    </source>
</evidence>
<evidence type="ECO:0000313" key="2">
    <source>
        <dbReference type="EMBL" id="MBB3730686.1"/>
    </source>
</evidence>
<sequence>MTELVIRALADESEFALFDSITTLPTSGVGQRPRAFMELAADGEYRPAWVWIAQQGEKVVARAAFRAPQREQHPWSLDYLDFDTVENGTAVLEAAYSALVTADYHSPMGPRPQYHLLVPADWRTRPDARAEADARIQAAERAGLTFHVERLNLQWIPEYGLPPRSTRLTFTPVTDEQVLVDLVAQVVTGSLDAEDQAELRRKPAEAVAADLVAMIGDMPGGRARWRLAHDAAGELVGLVMPTRADRFATIGYIGVDHRHRGHGYAYDLLAEAVHIFAAEGEPLIFDNTDVGNHPMAATFERIGYRVTGRRILMV</sequence>
<dbReference type="RefSeq" id="WP_183655688.1">
    <property type="nucleotide sequence ID" value="NZ_BAAAXX010000151.1"/>
</dbReference>
<protein>
    <submittedName>
        <fullName evidence="2">Ribosomal protein S18 acetylase RimI-like enzyme</fullName>
    </submittedName>
</protein>
<name>A0A7W5YAT0_9ACTN</name>
<dbReference type="InterPro" id="IPR016181">
    <property type="entry name" value="Acyl_CoA_acyltransferase"/>
</dbReference>
<dbReference type="InterPro" id="IPR000182">
    <property type="entry name" value="GNAT_dom"/>
</dbReference>